<evidence type="ECO:0008006" key="3">
    <source>
        <dbReference type="Google" id="ProtNLM"/>
    </source>
</evidence>
<dbReference type="Proteomes" id="UP000677812">
    <property type="component" value="Unassembled WGS sequence"/>
</dbReference>
<accession>A0ABS5E8U7</accession>
<sequence length="410" mass="42170">MSKFNNYPRISSLTGDEILVLADQSGVMTVTATAGQLASVPANVQESGEFYQDNGAIVNRFSDRLLVGNAAKNPALSDRDKSSHNDWLSQTMANTSIGPWALQGAQFASVAQFGSSAIVAGSRTSDAKKSPSVLGFQPSSIGVSAWAVSDDTTNPTTTTAYAFYGEGWRLAGVNYQPTFCMELEGVNFGGPVVGETTPYSINVGGGVYGIQLGVGGGQTSGTSDAAAGITFVSNPNRWQSGIVFGATSLVGTDGEDAGYASAMSLARNQGIEWHTPVSGSGSGGVGAFVRSTVSDRTSGVRQEFVDNGVYFGNISGNSIFSIKSTNNPNNTLQIQPGDGQQAAGIYVQEGTQGSANLGLYPAPGGELQITSPVSNVGGNIPAQAGGGFLHFNVNGIDYRIPLLTVEQAGG</sequence>
<gene>
    <name evidence="1" type="ORF">KB213_09730</name>
</gene>
<evidence type="ECO:0000313" key="1">
    <source>
        <dbReference type="EMBL" id="MBR0560328.1"/>
    </source>
</evidence>
<protein>
    <recommendedName>
        <fullName evidence="3">Tail fiber protein</fullName>
    </recommendedName>
</protein>
<dbReference type="RefSeq" id="WP_211682588.1">
    <property type="nucleotide sequence ID" value="NZ_JAGRQH010000007.1"/>
</dbReference>
<organism evidence="1 2">
    <name type="scientific">Neokomagataea anthophila</name>
    <dbReference type="NCBI Taxonomy" id="2826925"/>
    <lineage>
        <taxon>Bacteria</taxon>
        <taxon>Pseudomonadati</taxon>
        <taxon>Pseudomonadota</taxon>
        <taxon>Alphaproteobacteria</taxon>
        <taxon>Acetobacterales</taxon>
        <taxon>Acetobacteraceae</taxon>
        <taxon>Neokomagataea</taxon>
    </lineage>
</organism>
<reference evidence="1 2" key="1">
    <citation type="submission" date="2021-04" db="EMBL/GenBank/DDBJ databases">
        <title>The complete genome sequence of Neokomagataea sp. TBRC 2177.</title>
        <authorList>
            <person name="Charoenyingcharoen P."/>
            <person name="Yukphan P."/>
        </authorList>
    </citation>
    <scope>NUCLEOTIDE SEQUENCE [LARGE SCALE GENOMIC DNA]</scope>
    <source>
        <strain evidence="1 2">TBRC 2177</strain>
    </source>
</reference>
<proteinExistence type="predicted"/>
<keyword evidence="2" id="KW-1185">Reference proteome</keyword>
<comment type="caution">
    <text evidence="1">The sequence shown here is derived from an EMBL/GenBank/DDBJ whole genome shotgun (WGS) entry which is preliminary data.</text>
</comment>
<evidence type="ECO:0000313" key="2">
    <source>
        <dbReference type="Proteomes" id="UP000677812"/>
    </source>
</evidence>
<name>A0ABS5E8U7_9PROT</name>
<dbReference type="EMBL" id="JAGRQH010000007">
    <property type="protein sequence ID" value="MBR0560328.1"/>
    <property type="molecule type" value="Genomic_DNA"/>
</dbReference>